<accession>A0ABT7D1U8</accession>
<dbReference type="SUPFAM" id="SSF56801">
    <property type="entry name" value="Acetyl-CoA synthetase-like"/>
    <property type="match status" value="1"/>
</dbReference>
<evidence type="ECO:0000259" key="2">
    <source>
        <dbReference type="Pfam" id="PF00501"/>
    </source>
</evidence>
<dbReference type="PANTHER" id="PTHR45527">
    <property type="entry name" value="NONRIBOSOMAL PEPTIDE SYNTHETASE"/>
    <property type="match status" value="1"/>
</dbReference>
<dbReference type="PANTHER" id="PTHR45527:SF1">
    <property type="entry name" value="FATTY ACID SYNTHASE"/>
    <property type="match status" value="1"/>
</dbReference>
<dbReference type="InterPro" id="IPR045851">
    <property type="entry name" value="AMP-bd_C_sf"/>
</dbReference>
<dbReference type="Proteomes" id="UP001237194">
    <property type="component" value="Unassembled WGS sequence"/>
</dbReference>
<dbReference type="EMBL" id="JARWAF010000002">
    <property type="protein sequence ID" value="MDJ1639765.1"/>
    <property type="molecule type" value="Genomic_DNA"/>
</dbReference>
<dbReference type="Gene3D" id="3.30.300.30">
    <property type="match status" value="1"/>
</dbReference>
<feature type="domain" description="AMP-dependent synthetase/ligase" evidence="2">
    <location>
        <begin position="16"/>
        <end position="345"/>
    </location>
</feature>
<name>A0ABT7D1U8_9ACTN</name>
<evidence type="ECO:0000256" key="1">
    <source>
        <dbReference type="SAM" id="MobiDB-lite"/>
    </source>
</evidence>
<dbReference type="InterPro" id="IPR025110">
    <property type="entry name" value="AMP-bd_C"/>
</dbReference>
<dbReference type="Pfam" id="PF13193">
    <property type="entry name" value="AMP-binding_C"/>
    <property type="match status" value="1"/>
</dbReference>
<organism evidence="4 5">
    <name type="scientific">Streptomyces pakalii</name>
    <dbReference type="NCBI Taxonomy" id="3036494"/>
    <lineage>
        <taxon>Bacteria</taxon>
        <taxon>Bacillati</taxon>
        <taxon>Actinomycetota</taxon>
        <taxon>Actinomycetes</taxon>
        <taxon>Kitasatosporales</taxon>
        <taxon>Streptomycetaceae</taxon>
        <taxon>Streptomyces</taxon>
    </lineage>
</organism>
<dbReference type="RefSeq" id="WP_283891519.1">
    <property type="nucleotide sequence ID" value="NZ_JARWAF010000002.1"/>
</dbReference>
<protein>
    <submittedName>
        <fullName evidence="4">AMP-binding protein</fullName>
    </submittedName>
</protein>
<dbReference type="InterPro" id="IPR000873">
    <property type="entry name" value="AMP-dep_synth/lig_dom"/>
</dbReference>
<reference evidence="4 5" key="1">
    <citation type="submission" date="2023-04" db="EMBL/GenBank/DDBJ databases">
        <title>A novel species of the genus Streptomyces: Streptomyces pakalii sp. nov. isolated from a Mexican soil jungle.</title>
        <authorList>
            <person name="Chavez-Hernandez M.A."/>
            <person name="Ortiz-Alvarez J."/>
            <person name="Villa-Tanaca L."/>
            <person name="Hernandez-Rodriguez C."/>
        </authorList>
    </citation>
    <scope>NUCLEOTIDE SEQUENCE [LARGE SCALE GENOMIC DNA]</scope>
    <source>
        <strain evidence="4 5">ENCB-J15</strain>
    </source>
</reference>
<feature type="domain" description="AMP-binding enzyme C-terminal" evidence="3">
    <location>
        <begin position="405"/>
        <end position="481"/>
    </location>
</feature>
<dbReference type="Pfam" id="PF00501">
    <property type="entry name" value="AMP-binding"/>
    <property type="match status" value="1"/>
</dbReference>
<comment type="caution">
    <text evidence="4">The sequence shown here is derived from an EMBL/GenBank/DDBJ whole genome shotgun (WGS) entry which is preliminary data.</text>
</comment>
<dbReference type="InterPro" id="IPR042099">
    <property type="entry name" value="ANL_N_sf"/>
</dbReference>
<keyword evidence="5" id="KW-1185">Reference proteome</keyword>
<sequence>MTGIRRHGEMADSVLRWADKTPDAPALWWNGTPTSYRELADATADARARLAGQVPAGATVAVLDDKSPGTIATVLACLATGRPALLPSPTLPPDQVAAVMAEAHCRYALTGPAVTVTAPTHGGHGGGAVPPGTALVLTTSGSTGIPKAVPLPHRAVDAFTDWAADAFGIAESTPVLNYAPLNFDLCLLDVWTTLAHGGQVVLVDPSTAASGRGLLRLLRTHRVEVVQAVPLFYALVGAQVRVEGGGPLESVRHAAFTGDVMPEQALADLADLAPGARLHNIYGCTETNDSLIHEVDRSLPQSAPMPLGRPLPGVRLRLRDPEGRVLDGPGSGELEVSTPFQSTGYADPSRAAEKFVLEAAADGGPGTRWFRTGDLVARDADGTLRLIGRLDHQVKIRGVAVNTGEVEQVLLEHPEVLEAGVTTVPDPVEGRRLIAVVRLADASTATSLDLKRHCTARLARGWVPGLLTPVTEPLPRTSTGKVDRRLIARTVAAPAATAS</sequence>
<dbReference type="Gene3D" id="3.40.50.12780">
    <property type="entry name" value="N-terminal domain of ligase-like"/>
    <property type="match status" value="1"/>
</dbReference>
<feature type="region of interest" description="Disordered" evidence="1">
    <location>
        <begin position="324"/>
        <end position="345"/>
    </location>
</feature>
<evidence type="ECO:0000259" key="3">
    <source>
        <dbReference type="Pfam" id="PF13193"/>
    </source>
</evidence>
<dbReference type="InterPro" id="IPR020845">
    <property type="entry name" value="AMP-binding_CS"/>
</dbReference>
<evidence type="ECO:0000313" key="5">
    <source>
        <dbReference type="Proteomes" id="UP001237194"/>
    </source>
</evidence>
<proteinExistence type="predicted"/>
<dbReference type="PROSITE" id="PS00455">
    <property type="entry name" value="AMP_BINDING"/>
    <property type="match status" value="1"/>
</dbReference>
<evidence type="ECO:0000313" key="4">
    <source>
        <dbReference type="EMBL" id="MDJ1639765.1"/>
    </source>
</evidence>
<gene>
    <name evidence="4" type="ORF">P5W92_05005</name>
</gene>